<dbReference type="EMBL" id="AP021876">
    <property type="protein sequence ID" value="BBO84179.1"/>
    <property type="molecule type" value="Genomic_DNA"/>
</dbReference>
<name>A0A5K7ZVC0_9BACT</name>
<dbReference type="InterPro" id="IPR036291">
    <property type="entry name" value="NAD(P)-bd_dom_sf"/>
</dbReference>
<dbReference type="KEGG" id="dov:DSCO28_47450"/>
<dbReference type="AlphaFoldDB" id="A0A5K7ZVC0"/>
<dbReference type="PRINTS" id="PR00081">
    <property type="entry name" value="GDHRDH"/>
</dbReference>
<evidence type="ECO:0000313" key="3">
    <source>
        <dbReference type="Proteomes" id="UP000425960"/>
    </source>
</evidence>
<dbReference type="CDD" id="cd05233">
    <property type="entry name" value="SDR_c"/>
    <property type="match status" value="1"/>
</dbReference>
<dbReference type="RefSeq" id="WP_173179765.1">
    <property type="nucleotide sequence ID" value="NZ_AP021876.1"/>
</dbReference>
<proteinExistence type="inferred from homology"/>
<dbReference type="PANTHER" id="PTHR42760">
    <property type="entry name" value="SHORT-CHAIN DEHYDROGENASES/REDUCTASES FAMILY MEMBER"/>
    <property type="match status" value="1"/>
</dbReference>
<dbReference type="InterPro" id="IPR002347">
    <property type="entry name" value="SDR_fam"/>
</dbReference>
<gene>
    <name evidence="2" type="primary">fabG-2</name>
    <name evidence="2" type="ORF">DSCO28_47450</name>
</gene>
<dbReference type="GO" id="GO:0030497">
    <property type="term" value="P:fatty acid elongation"/>
    <property type="evidence" value="ECO:0007669"/>
    <property type="project" value="TreeGrafter"/>
</dbReference>
<reference evidence="2 3" key="1">
    <citation type="submission" date="2019-11" db="EMBL/GenBank/DDBJ databases">
        <title>Comparative genomics of hydrocarbon-degrading Desulfosarcina strains.</title>
        <authorList>
            <person name="Watanabe M."/>
            <person name="Kojima H."/>
            <person name="Fukui M."/>
        </authorList>
    </citation>
    <scope>NUCLEOTIDE SEQUENCE [LARGE SCALE GENOMIC DNA]</scope>
    <source>
        <strain evidence="2 3">28bB2T</strain>
    </source>
</reference>
<comment type="similarity">
    <text evidence="1">Belongs to the short-chain dehydrogenases/reductases (SDR) family.</text>
</comment>
<dbReference type="FunFam" id="3.40.50.720:FF:000084">
    <property type="entry name" value="Short-chain dehydrogenase reductase"/>
    <property type="match status" value="1"/>
</dbReference>
<dbReference type="PRINTS" id="PR00080">
    <property type="entry name" value="SDRFAMILY"/>
</dbReference>
<accession>A0A5K7ZVC0</accession>
<protein>
    <submittedName>
        <fullName evidence="2">Beta-ketoacyl-ACP reductase</fullName>
    </submittedName>
</protein>
<dbReference type="SUPFAM" id="SSF51735">
    <property type="entry name" value="NAD(P)-binding Rossmann-fold domains"/>
    <property type="match status" value="1"/>
</dbReference>
<organism evidence="2 3">
    <name type="scientific">Desulfosarcina ovata subsp. sediminis</name>
    <dbReference type="NCBI Taxonomy" id="885957"/>
    <lineage>
        <taxon>Bacteria</taxon>
        <taxon>Pseudomonadati</taxon>
        <taxon>Thermodesulfobacteriota</taxon>
        <taxon>Desulfobacteria</taxon>
        <taxon>Desulfobacterales</taxon>
        <taxon>Desulfosarcinaceae</taxon>
        <taxon>Desulfosarcina</taxon>
    </lineage>
</organism>
<dbReference type="Gene3D" id="3.40.50.720">
    <property type="entry name" value="NAD(P)-binding Rossmann-like Domain"/>
    <property type="match status" value="1"/>
</dbReference>
<dbReference type="Pfam" id="PF13561">
    <property type="entry name" value="adh_short_C2"/>
    <property type="match status" value="1"/>
</dbReference>
<dbReference type="PANTHER" id="PTHR42760:SF123">
    <property type="entry name" value="OXIDOREDUCTASE"/>
    <property type="match status" value="1"/>
</dbReference>
<dbReference type="GO" id="GO:0016616">
    <property type="term" value="F:oxidoreductase activity, acting on the CH-OH group of donors, NAD or NADP as acceptor"/>
    <property type="evidence" value="ECO:0007669"/>
    <property type="project" value="TreeGrafter"/>
</dbReference>
<dbReference type="NCBIfam" id="NF009466">
    <property type="entry name" value="PRK12826.1-2"/>
    <property type="match status" value="1"/>
</dbReference>
<dbReference type="Proteomes" id="UP000425960">
    <property type="component" value="Chromosome"/>
</dbReference>
<evidence type="ECO:0000256" key="1">
    <source>
        <dbReference type="ARBA" id="ARBA00006484"/>
    </source>
</evidence>
<evidence type="ECO:0000313" key="2">
    <source>
        <dbReference type="EMBL" id="BBO84179.1"/>
    </source>
</evidence>
<dbReference type="NCBIfam" id="NF005559">
    <property type="entry name" value="PRK07231.1"/>
    <property type="match status" value="1"/>
</dbReference>
<sequence>MNFNDKVVLITGGSQGIGETIALAFAARGATVVVTARTESNVSQVVDRIRAMGGVSMGVAADVADADQVETLFSSVMDRFGRLDVLVNNAAQLLKPCTIDKLSQEDWERVLRVNLTGPFLCSHQAARIMIPRQGGSIINITSIAAHEPYPHGGAYSPSKAGLLMLTRQCAVEWGRHHIRVNAVTPGMTVTPMTSNGYADEKIKRRREQMIPLDRIGLPQDIAPAVAWLASDEAAYVTGAVIQVDGGFLRNLHGVMLAQGFQPGATS</sequence>